<dbReference type="Gene3D" id="2.30.29.30">
    <property type="entry name" value="Pleckstrin-homology domain (PH domain)/Phosphotyrosine-binding domain (PTB)"/>
    <property type="match status" value="1"/>
</dbReference>
<dbReference type="InterPro" id="IPR011993">
    <property type="entry name" value="PH-like_dom_sf"/>
</dbReference>
<protein>
    <recommendedName>
        <fullName evidence="2">NECAP PHear domain-containing protein</fullName>
    </recommendedName>
</protein>
<dbReference type="Pfam" id="PF07933">
    <property type="entry name" value="DUF1681"/>
    <property type="match status" value="1"/>
</dbReference>
<evidence type="ECO:0000256" key="1">
    <source>
        <dbReference type="SAM" id="MobiDB-lite"/>
    </source>
</evidence>
<feature type="domain" description="NECAP PHear" evidence="2">
    <location>
        <begin position="1"/>
        <end position="150"/>
    </location>
</feature>
<comment type="caution">
    <text evidence="3">The sequence shown here is derived from an EMBL/GenBank/DDBJ whole genome shotgun (WGS) entry which is preliminary data.</text>
</comment>
<sequence>MQRILFASREVHVYRVPQPQLVQGRFLCQEWEGEHLFTGRCRVMEEGEGQVWIRLEDRVSGELFAESPYHESGPQHAVDSSRYFVLQVKDRETQRKAFLGIGFEQRGEAFDFLAALHDSMRQREGAEQRKPASPPKDFSLKQGQKLKLSVPGMKKSSRGGGCCTVDSSEQVSTSRSNDMEDGLFRDSSGAVGASPLISEDTFSKSKPSQSCLDDLLF</sequence>
<accession>A0A9C7PWE9</accession>
<dbReference type="Proteomes" id="UP001061958">
    <property type="component" value="Unassembled WGS sequence"/>
</dbReference>
<dbReference type="GO" id="GO:0006897">
    <property type="term" value="P:endocytosis"/>
    <property type="evidence" value="ECO:0007669"/>
    <property type="project" value="InterPro"/>
</dbReference>
<evidence type="ECO:0000259" key="2">
    <source>
        <dbReference type="Pfam" id="PF07933"/>
    </source>
</evidence>
<proteinExistence type="predicted"/>
<feature type="compositionally biased region" description="Basic and acidic residues" evidence="1">
    <location>
        <begin position="121"/>
        <end position="130"/>
    </location>
</feature>
<dbReference type="PANTHER" id="PTHR12847:SF9">
    <property type="entry name" value="NECAP-LIKE PROTEIN CG9132"/>
    <property type="match status" value="1"/>
</dbReference>
<evidence type="ECO:0000313" key="4">
    <source>
        <dbReference type="Proteomes" id="UP001061958"/>
    </source>
</evidence>
<organism evidence="3 4">
    <name type="scientific">Galdieria partita</name>
    <dbReference type="NCBI Taxonomy" id="83374"/>
    <lineage>
        <taxon>Eukaryota</taxon>
        <taxon>Rhodophyta</taxon>
        <taxon>Bangiophyceae</taxon>
        <taxon>Galdieriales</taxon>
        <taxon>Galdieriaceae</taxon>
        <taxon>Galdieria</taxon>
    </lineage>
</organism>
<name>A0A9C7PWE9_9RHOD</name>
<feature type="compositionally biased region" description="Polar residues" evidence="1">
    <location>
        <begin position="165"/>
        <end position="176"/>
    </location>
</feature>
<dbReference type="AlphaFoldDB" id="A0A9C7PWE9"/>
<feature type="region of interest" description="Disordered" evidence="1">
    <location>
        <begin position="121"/>
        <end position="217"/>
    </location>
</feature>
<dbReference type="SUPFAM" id="SSF50729">
    <property type="entry name" value="PH domain-like"/>
    <property type="match status" value="1"/>
</dbReference>
<dbReference type="InterPro" id="IPR012466">
    <property type="entry name" value="NECAP_PHear"/>
</dbReference>
<dbReference type="OrthoDB" id="10265489at2759"/>
<gene>
    <name evidence="3" type="ORF">GpartN1_g3556.t1</name>
</gene>
<keyword evidence="4" id="KW-1185">Reference proteome</keyword>
<dbReference type="EMBL" id="BQMJ01000027">
    <property type="protein sequence ID" value="GJQ11765.1"/>
    <property type="molecule type" value="Genomic_DNA"/>
</dbReference>
<dbReference type="GO" id="GO:0030125">
    <property type="term" value="C:clathrin vesicle coat"/>
    <property type="evidence" value="ECO:0007669"/>
    <property type="project" value="TreeGrafter"/>
</dbReference>
<reference evidence="3" key="1">
    <citation type="journal article" date="2022" name="Proc. Natl. Acad. Sci. U.S.A.">
        <title>Life cycle and functional genomics of the unicellular red alga Galdieria for elucidating algal and plant evolution and industrial use.</title>
        <authorList>
            <person name="Hirooka S."/>
            <person name="Itabashi T."/>
            <person name="Ichinose T.M."/>
            <person name="Onuma R."/>
            <person name="Fujiwara T."/>
            <person name="Yamashita S."/>
            <person name="Jong L.W."/>
            <person name="Tomita R."/>
            <person name="Iwane A.H."/>
            <person name="Miyagishima S.Y."/>
        </authorList>
    </citation>
    <scope>NUCLEOTIDE SEQUENCE</scope>
    <source>
        <strain evidence="3">NBRC 102759</strain>
    </source>
</reference>
<reference evidence="3" key="2">
    <citation type="submission" date="2022-01" db="EMBL/GenBank/DDBJ databases">
        <authorList>
            <person name="Hirooka S."/>
            <person name="Miyagishima S.Y."/>
        </authorList>
    </citation>
    <scope>NUCLEOTIDE SEQUENCE</scope>
    <source>
        <strain evidence="3">NBRC 102759</strain>
    </source>
</reference>
<dbReference type="PANTHER" id="PTHR12847">
    <property type="entry name" value="ATP-BINDING CASSETTE ABC TRANSPORTER-RELATED"/>
    <property type="match status" value="1"/>
</dbReference>
<evidence type="ECO:0000313" key="3">
    <source>
        <dbReference type="EMBL" id="GJQ11765.1"/>
    </source>
</evidence>